<evidence type="ECO:0000256" key="1">
    <source>
        <dbReference type="SAM" id="MobiDB-lite"/>
    </source>
</evidence>
<dbReference type="AlphaFoldDB" id="X0T5D1"/>
<accession>X0T5D1</accession>
<dbReference type="EMBL" id="BARS01006621">
    <property type="protein sequence ID" value="GAF71285.1"/>
    <property type="molecule type" value="Genomic_DNA"/>
</dbReference>
<evidence type="ECO:0000313" key="2">
    <source>
        <dbReference type="EMBL" id="GAF71285.1"/>
    </source>
</evidence>
<comment type="caution">
    <text evidence="2">The sequence shown here is derived from an EMBL/GenBank/DDBJ whole genome shotgun (WGS) entry which is preliminary data.</text>
</comment>
<name>X0T5D1_9ZZZZ</name>
<proteinExistence type="predicted"/>
<protein>
    <submittedName>
        <fullName evidence="2">Uncharacterized protein</fullName>
    </submittedName>
</protein>
<reference evidence="2" key="1">
    <citation type="journal article" date="2014" name="Front. Microbiol.">
        <title>High frequency of phylogenetically diverse reductive dehalogenase-homologous genes in deep subseafloor sedimentary metagenomes.</title>
        <authorList>
            <person name="Kawai M."/>
            <person name="Futagami T."/>
            <person name="Toyoda A."/>
            <person name="Takaki Y."/>
            <person name="Nishi S."/>
            <person name="Hori S."/>
            <person name="Arai W."/>
            <person name="Tsubouchi T."/>
            <person name="Morono Y."/>
            <person name="Uchiyama I."/>
            <person name="Ito T."/>
            <person name="Fujiyama A."/>
            <person name="Inagaki F."/>
            <person name="Takami H."/>
        </authorList>
    </citation>
    <scope>NUCLEOTIDE SEQUENCE</scope>
    <source>
        <strain evidence="2">Expedition CK06-06</strain>
    </source>
</reference>
<organism evidence="2">
    <name type="scientific">marine sediment metagenome</name>
    <dbReference type="NCBI Taxonomy" id="412755"/>
    <lineage>
        <taxon>unclassified sequences</taxon>
        <taxon>metagenomes</taxon>
        <taxon>ecological metagenomes</taxon>
    </lineage>
</organism>
<sequence>MPDDINDLQFVRTFDFALIPRTLLEQVKEIDSEEIDRIYTFGPMFASNPLTLLYALVDAGYKIKGVLWAEIDVIDAIIFIRLLSVNKEYQSQNGQLLNKAKDWLFNLKTGPKLKKEIHFLTTRPGAFEKIGVRRSKRIRMEITNENSQSHTKRDNTSDTSKPTK</sequence>
<gene>
    <name evidence="2" type="ORF">S01H1_12875</name>
</gene>
<feature type="region of interest" description="Disordered" evidence="1">
    <location>
        <begin position="141"/>
        <end position="164"/>
    </location>
</feature>